<feature type="transmembrane region" description="Helical" evidence="2">
    <location>
        <begin position="293"/>
        <end position="317"/>
    </location>
</feature>
<sequence length="327" mass="35829">MANEMLPTSLPPPSSPNVSSSSPFPLKTLGSSTSHESLAEPGTSENHHHHPYSSSHLVELPSSDEPAGGDGQPEAEGHHKCYVCLPPDKTSRDAEEILSIFPEETRQRIPDCASFGSHNAKHFEFKCPPEFVGCLLRIHGRNESRSCFKHPLNDCKTANSVEFCYCTGALCNQHRPEILLEESESDERQRAQLEDEKEERETRKIWQKGETDDEDLLGPHHVDIDGMQDDIGDYGSGSEPPPGVIHQYTSTPKPTLIPNLRPDTRTTTPKSTSGAPGSTIVMLSAFNIPCTSITIPATALVASLVPLLLPFIIAWNLSSLQPLVKNQ</sequence>
<keyword evidence="2" id="KW-1133">Transmembrane helix</keyword>
<reference evidence="3 4" key="1">
    <citation type="journal article" date="2016" name="Genome Biol. Evol.">
        <title>Gene Family Evolution Reflects Adaptation to Soil Environmental Stressors in the Genome of the Collembolan Orchesella cincta.</title>
        <authorList>
            <person name="Faddeeva-Vakhrusheva A."/>
            <person name="Derks M.F."/>
            <person name="Anvar S.Y."/>
            <person name="Agamennone V."/>
            <person name="Suring W."/>
            <person name="Smit S."/>
            <person name="van Straalen N.M."/>
            <person name="Roelofs D."/>
        </authorList>
    </citation>
    <scope>NUCLEOTIDE SEQUENCE [LARGE SCALE GENOMIC DNA]</scope>
    <source>
        <tissue evidence="3">Mixed pool</tissue>
    </source>
</reference>
<dbReference type="OrthoDB" id="6781779at2759"/>
<evidence type="ECO:0000256" key="2">
    <source>
        <dbReference type="SAM" id="Phobius"/>
    </source>
</evidence>
<dbReference type="EMBL" id="LJIJ01000192">
    <property type="protein sequence ID" value="ODN00685.1"/>
    <property type="molecule type" value="Genomic_DNA"/>
</dbReference>
<dbReference type="Proteomes" id="UP000094527">
    <property type="component" value="Unassembled WGS sequence"/>
</dbReference>
<gene>
    <name evidence="3" type="ORF">Ocin01_06002</name>
</gene>
<feature type="compositionally biased region" description="Low complexity" evidence="1">
    <location>
        <begin position="16"/>
        <end position="26"/>
    </location>
</feature>
<feature type="region of interest" description="Disordered" evidence="1">
    <location>
        <begin position="249"/>
        <end position="276"/>
    </location>
</feature>
<evidence type="ECO:0000313" key="4">
    <source>
        <dbReference type="Proteomes" id="UP000094527"/>
    </source>
</evidence>
<comment type="caution">
    <text evidence="3">The sequence shown here is derived from an EMBL/GenBank/DDBJ whole genome shotgun (WGS) entry which is preliminary data.</text>
</comment>
<evidence type="ECO:0000256" key="1">
    <source>
        <dbReference type="SAM" id="MobiDB-lite"/>
    </source>
</evidence>
<feature type="region of interest" description="Disordered" evidence="1">
    <location>
        <begin position="182"/>
        <end position="224"/>
    </location>
</feature>
<name>A0A1D2N6H5_ORCCI</name>
<dbReference type="AlphaFoldDB" id="A0A1D2N6H5"/>
<feature type="compositionally biased region" description="Basic and acidic residues" evidence="1">
    <location>
        <begin position="186"/>
        <end position="210"/>
    </location>
</feature>
<feature type="compositionally biased region" description="Polar residues" evidence="1">
    <location>
        <begin position="265"/>
        <end position="276"/>
    </location>
</feature>
<feature type="region of interest" description="Disordered" evidence="1">
    <location>
        <begin position="1"/>
        <end position="75"/>
    </location>
</feature>
<keyword evidence="4" id="KW-1185">Reference proteome</keyword>
<organism evidence="3 4">
    <name type="scientific">Orchesella cincta</name>
    <name type="common">Springtail</name>
    <name type="synonym">Podura cincta</name>
    <dbReference type="NCBI Taxonomy" id="48709"/>
    <lineage>
        <taxon>Eukaryota</taxon>
        <taxon>Metazoa</taxon>
        <taxon>Ecdysozoa</taxon>
        <taxon>Arthropoda</taxon>
        <taxon>Hexapoda</taxon>
        <taxon>Collembola</taxon>
        <taxon>Entomobryomorpha</taxon>
        <taxon>Entomobryoidea</taxon>
        <taxon>Orchesellidae</taxon>
        <taxon>Orchesellinae</taxon>
        <taxon>Orchesella</taxon>
    </lineage>
</organism>
<keyword evidence="2" id="KW-0472">Membrane</keyword>
<protein>
    <submittedName>
        <fullName evidence="3">Uncharacterized protein</fullName>
    </submittedName>
</protein>
<accession>A0A1D2N6H5</accession>
<keyword evidence="2" id="KW-0812">Transmembrane</keyword>
<proteinExistence type="predicted"/>
<evidence type="ECO:0000313" key="3">
    <source>
        <dbReference type="EMBL" id="ODN00685.1"/>
    </source>
</evidence>